<evidence type="ECO:0000256" key="2">
    <source>
        <dbReference type="ARBA" id="ARBA00023125"/>
    </source>
</evidence>
<keyword evidence="3" id="KW-0233">DNA recombination</keyword>
<dbReference type="Proteomes" id="UP000092876">
    <property type="component" value="Unassembled WGS sequence"/>
</dbReference>
<gene>
    <name evidence="7" type="primary">bin3</name>
    <name evidence="7" type="ORF">VAT7223_00835</name>
</gene>
<dbReference type="SMART" id="SM00857">
    <property type="entry name" value="Resolvase"/>
    <property type="match status" value="1"/>
</dbReference>
<reference evidence="8" key="1">
    <citation type="submission" date="2016-06" db="EMBL/GenBank/DDBJ databases">
        <authorList>
            <person name="Rodrigo-Torres Lidia"/>
            <person name="Arahal R.David."/>
        </authorList>
    </citation>
    <scope>NUCLEOTIDE SEQUENCE [LARGE SCALE GENOMIC DNA]</scope>
    <source>
        <strain evidence="8">CECT 7223</strain>
    </source>
</reference>
<dbReference type="GO" id="GO:0003677">
    <property type="term" value="F:DNA binding"/>
    <property type="evidence" value="ECO:0007669"/>
    <property type="project" value="UniProtKB-KW"/>
</dbReference>
<dbReference type="Pfam" id="PF00239">
    <property type="entry name" value="Resolvase"/>
    <property type="match status" value="1"/>
</dbReference>
<evidence type="ECO:0000313" key="7">
    <source>
        <dbReference type="EMBL" id="SBS61795.1"/>
    </source>
</evidence>
<evidence type="ECO:0000259" key="6">
    <source>
        <dbReference type="PROSITE" id="PS51736"/>
    </source>
</evidence>
<dbReference type="GO" id="GO:0015074">
    <property type="term" value="P:DNA integration"/>
    <property type="evidence" value="ECO:0007669"/>
    <property type="project" value="UniProtKB-KW"/>
</dbReference>
<dbReference type="EMBL" id="FLQP01000012">
    <property type="protein sequence ID" value="SBS61795.1"/>
    <property type="molecule type" value="Genomic_DNA"/>
</dbReference>
<dbReference type="InterPro" id="IPR036162">
    <property type="entry name" value="Resolvase-like_N_sf"/>
</dbReference>
<feature type="active site" description="O-(5'-phospho-DNA)-serine intermediate" evidence="4 5">
    <location>
        <position position="9"/>
    </location>
</feature>
<evidence type="ECO:0000256" key="1">
    <source>
        <dbReference type="ARBA" id="ARBA00022908"/>
    </source>
</evidence>
<accession>A0A1C3IK45</accession>
<feature type="domain" description="Resolvase/invertase-type recombinase catalytic" evidence="6">
    <location>
        <begin position="1"/>
        <end position="158"/>
    </location>
</feature>
<name>A0A1C3IK45_9VIBR</name>
<proteinExistence type="predicted"/>
<protein>
    <submittedName>
        <fullName evidence="7">Putative transposon Tn552 DNA-invertase bin3</fullName>
    </submittedName>
</protein>
<evidence type="ECO:0000256" key="4">
    <source>
        <dbReference type="PIRSR" id="PIRSR606118-50"/>
    </source>
</evidence>
<dbReference type="GO" id="GO:0000150">
    <property type="term" value="F:DNA strand exchange activity"/>
    <property type="evidence" value="ECO:0007669"/>
    <property type="project" value="InterPro"/>
</dbReference>
<evidence type="ECO:0000256" key="5">
    <source>
        <dbReference type="PROSITE-ProRule" id="PRU10137"/>
    </source>
</evidence>
<dbReference type="PROSITE" id="PS00397">
    <property type="entry name" value="RECOMBINASES_1"/>
    <property type="match status" value="1"/>
</dbReference>
<dbReference type="PROSITE" id="PS51736">
    <property type="entry name" value="RECOMBINASES_3"/>
    <property type="match status" value="1"/>
</dbReference>
<dbReference type="GeneID" id="94232085"/>
<sequence>MIYGYLRASTTEQDANRARTYLERFADEQKVTVDEYFVENASGRDFERPILNQMIDIAKSGDTILVEQLDRLTRLSTDDWEKLKIKLVKSGVSIVAVDIPTSYQLLKKSDSVSDELTSIIFKKINELLFDVLAVIASKDYEDRRRRQAEGIEKAQKEGKYKGKQQTQETVDKCLKANEYITINGLSQLKACQLAGVSISTWRRFHKRN</sequence>
<dbReference type="InterPro" id="IPR050639">
    <property type="entry name" value="SSR_resolvase"/>
</dbReference>
<dbReference type="PANTHER" id="PTHR30461">
    <property type="entry name" value="DNA-INVERTASE FROM LAMBDOID PROPHAGE"/>
    <property type="match status" value="1"/>
</dbReference>
<evidence type="ECO:0000313" key="8">
    <source>
        <dbReference type="Proteomes" id="UP000092876"/>
    </source>
</evidence>
<dbReference type="PANTHER" id="PTHR30461:SF25">
    <property type="entry name" value="RESOLVASE-RELATED"/>
    <property type="match status" value="1"/>
</dbReference>
<evidence type="ECO:0000256" key="3">
    <source>
        <dbReference type="ARBA" id="ARBA00023172"/>
    </source>
</evidence>
<keyword evidence="1" id="KW-0229">DNA integration</keyword>
<dbReference type="AlphaFoldDB" id="A0A1C3IK45"/>
<dbReference type="RefSeq" id="WP_065678404.1">
    <property type="nucleotide sequence ID" value="NZ_AP025460.1"/>
</dbReference>
<dbReference type="SUPFAM" id="SSF53041">
    <property type="entry name" value="Resolvase-like"/>
    <property type="match status" value="1"/>
</dbReference>
<dbReference type="Gene3D" id="3.40.50.1390">
    <property type="entry name" value="Resolvase, N-terminal catalytic domain"/>
    <property type="match status" value="1"/>
</dbReference>
<dbReference type="InterPro" id="IPR006118">
    <property type="entry name" value="Recombinase_CS"/>
</dbReference>
<dbReference type="InterPro" id="IPR006119">
    <property type="entry name" value="Resolv_N"/>
</dbReference>
<organism evidence="7 8">
    <name type="scientific">Vibrio atlanticus</name>
    <dbReference type="NCBI Taxonomy" id="693153"/>
    <lineage>
        <taxon>Bacteria</taxon>
        <taxon>Pseudomonadati</taxon>
        <taxon>Pseudomonadota</taxon>
        <taxon>Gammaproteobacteria</taxon>
        <taxon>Vibrionales</taxon>
        <taxon>Vibrionaceae</taxon>
        <taxon>Vibrio</taxon>
    </lineage>
</organism>
<keyword evidence="2" id="KW-0238">DNA-binding</keyword>